<feature type="binding site" evidence="6">
    <location>
        <position position="77"/>
    </location>
    <ligand>
        <name>Fe cation</name>
        <dbReference type="ChEBI" id="CHEBI:24875"/>
        <note>catalytic</note>
    </ligand>
</feature>
<dbReference type="GeneID" id="67466921"/>
<dbReference type="InterPro" id="IPR014710">
    <property type="entry name" value="RmlC-like_jellyroll"/>
</dbReference>
<dbReference type="RefSeq" id="WP_001176002.1">
    <property type="nucleotide sequence ID" value="NZ_CP021061.1"/>
</dbReference>
<evidence type="ECO:0000256" key="1">
    <source>
        <dbReference type="ARBA" id="ARBA00006622"/>
    </source>
</evidence>
<accession>A0A1W6WMW8</accession>
<evidence type="ECO:0000256" key="2">
    <source>
        <dbReference type="ARBA" id="ARBA00022723"/>
    </source>
</evidence>
<keyword evidence="5 6" id="KW-0408">Iron</keyword>
<proteinExistence type="inferred from homology"/>
<keyword evidence="8" id="KW-1185">Reference proteome</keyword>
<dbReference type="Pfam" id="PF05995">
    <property type="entry name" value="CDO_I"/>
    <property type="match status" value="1"/>
</dbReference>
<dbReference type="Proteomes" id="UP000194143">
    <property type="component" value="Chromosome"/>
</dbReference>
<sequence length="147" mass="16833">MQLIHNIQKTFNNLCNYDTVNLIHAIQSLNISLHKISPFITSPVNLEYGRNVIYQSEFVEILVLKFPSKAKTFVHDHGISVGCILIVNGTLQNITYENNSERIEEFTEGNIFTVKKDTVHKMYNATDSTAITFHVYSPPLKDVQIYE</sequence>
<dbReference type="SMR" id="A0A1W6WMW8"/>
<dbReference type="AlphaFoldDB" id="A0A1W6WMW8"/>
<dbReference type="CDD" id="cd10548">
    <property type="entry name" value="cupin_CDO"/>
    <property type="match status" value="1"/>
</dbReference>
<dbReference type="Gene3D" id="2.60.120.10">
    <property type="entry name" value="Jelly Rolls"/>
    <property type="match status" value="1"/>
</dbReference>
<evidence type="ECO:0000256" key="4">
    <source>
        <dbReference type="ARBA" id="ARBA00023002"/>
    </source>
</evidence>
<dbReference type="InterPro" id="IPR011051">
    <property type="entry name" value="RmlC_Cupin_sf"/>
</dbReference>
<feature type="binding site" evidence="6">
    <location>
        <position position="75"/>
    </location>
    <ligand>
        <name>Fe cation</name>
        <dbReference type="ChEBI" id="CHEBI:24875"/>
        <note>catalytic</note>
    </ligand>
</feature>
<protein>
    <submittedName>
        <fullName evidence="7">Cysteine dioxygenase</fullName>
    </submittedName>
</protein>
<evidence type="ECO:0000313" key="8">
    <source>
        <dbReference type="Proteomes" id="UP000194143"/>
    </source>
</evidence>
<reference evidence="7 8" key="1">
    <citation type="submission" date="2017-04" db="EMBL/GenBank/DDBJ databases">
        <title>Complete Genome Sequence of Bacillus thuringiensis type Strain ATCC 10792.</title>
        <authorList>
            <person name="Oh D.-H."/>
            <person name="Park B.-J."/>
            <person name="Shuai W."/>
            <person name="Chelliah R."/>
        </authorList>
    </citation>
    <scope>NUCLEOTIDE SEQUENCE [LARGE SCALE GENOMIC DNA]</scope>
    <source>
        <strain evidence="7 8">ATCC 10792</strain>
    </source>
</reference>
<evidence type="ECO:0000256" key="6">
    <source>
        <dbReference type="PIRSR" id="PIRSR610300-51"/>
    </source>
</evidence>
<comment type="similarity">
    <text evidence="1">Belongs to the cysteine dioxygenase family.</text>
</comment>
<dbReference type="GO" id="GO:0008198">
    <property type="term" value="F:ferrous iron binding"/>
    <property type="evidence" value="ECO:0007669"/>
    <property type="project" value="TreeGrafter"/>
</dbReference>
<keyword evidence="3 7" id="KW-0223">Dioxygenase</keyword>
<keyword evidence="2 6" id="KW-0479">Metal-binding</keyword>
<organism evidence="7 8">
    <name type="scientific">Bacillus thuringiensis</name>
    <dbReference type="NCBI Taxonomy" id="1428"/>
    <lineage>
        <taxon>Bacteria</taxon>
        <taxon>Bacillati</taxon>
        <taxon>Bacillota</taxon>
        <taxon>Bacilli</taxon>
        <taxon>Bacillales</taxon>
        <taxon>Bacillaceae</taxon>
        <taxon>Bacillus</taxon>
        <taxon>Bacillus cereus group</taxon>
    </lineage>
</organism>
<dbReference type="SUPFAM" id="SSF51182">
    <property type="entry name" value="RmlC-like cupins"/>
    <property type="match status" value="1"/>
</dbReference>
<name>A0A1W6WMW8_BACTU</name>
<keyword evidence="4" id="KW-0560">Oxidoreductase</keyword>
<evidence type="ECO:0000256" key="5">
    <source>
        <dbReference type="ARBA" id="ARBA00023004"/>
    </source>
</evidence>
<evidence type="ECO:0000313" key="7">
    <source>
        <dbReference type="EMBL" id="ARP57891.1"/>
    </source>
</evidence>
<dbReference type="InterPro" id="IPR010300">
    <property type="entry name" value="CDO_1"/>
</dbReference>
<dbReference type="PANTHER" id="PTHR12918">
    <property type="entry name" value="CYSTEINE DIOXYGENASE"/>
    <property type="match status" value="1"/>
</dbReference>
<gene>
    <name evidence="7" type="ORF">CAB88_12785</name>
</gene>
<dbReference type="PANTHER" id="PTHR12918:SF1">
    <property type="entry name" value="CYSTEINE DIOXYGENASE TYPE 1"/>
    <property type="match status" value="1"/>
</dbReference>
<feature type="binding site" evidence="6">
    <location>
        <position position="120"/>
    </location>
    <ligand>
        <name>Fe cation</name>
        <dbReference type="ChEBI" id="CHEBI:24875"/>
        <note>catalytic</note>
    </ligand>
</feature>
<dbReference type="GO" id="GO:0016702">
    <property type="term" value="F:oxidoreductase activity, acting on single donors with incorporation of molecular oxygen, incorporation of two atoms of oxygen"/>
    <property type="evidence" value="ECO:0007669"/>
    <property type="project" value="InterPro"/>
</dbReference>
<dbReference type="EMBL" id="CP021061">
    <property type="protein sequence ID" value="ARP57891.1"/>
    <property type="molecule type" value="Genomic_DNA"/>
</dbReference>
<evidence type="ECO:0000256" key="3">
    <source>
        <dbReference type="ARBA" id="ARBA00022964"/>
    </source>
</evidence>